<name>A0A1V4JMX1_PATFA</name>
<dbReference type="Proteomes" id="UP000190648">
    <property type="component" value="Unassembled WGS sequence"/>
</dbReference>
<accession>A0A1V4JMX1</accession>
<keyword evidence="2" id="KW-1185">Reference proteome</keyword>
<reference evidence="1 2" key="1">
    <citation type="submission" date="2016-02" db="EMBL/GenBank/DDBJ databases">
        <title>Band-tailed pigeon sequencing and assembly.</title>
        <authorList>
            <person name="Soares A.E."/>
            <person name="Novak B.J."/>
            <person name="Rice E.S."/>
            <person name="O'Connell B."/>
            <person name="Chang D."/>
            <person name="Weber S."/>
            <person name="Shapiro B."/>
        </authorList>
    </citation>
    <scope>NUCLEOTIDE SEQUENCE [LARGE SCALE GENOMIC DNA]</scope>
    <source>
        <strain evidence="1">BTP2013</strain>
        <tissue evidence="1">Blood</tissue>
    </source>
</reference>
<sequence>MVTDLCGLKLAPKLCVAIDWGTPVMFDLSQNHAQGWLQQFISDNSELCADLSPDYACFPFKDNWVAIQGSGAKEDLEESLIASWLSCVTPFSPVD</sequence>
<dbReference type="EMBL" id="LSYS01006902">
    <property type="protein sequence ID" value="OPJ73531.1"/>
    <property type="molecule type" value="Genomic_DNA"/>
</dbReference>
<evidence type="ECO:0000313" key="1">
    <source>
        <dbReference type="EMBL" id="OPJ73531.1"/>
    </source>
</evidence>
<proteinExistence type="predicted"/>
<gene>
    <name evidence="1" type="ORF">AV530_005863</name>
</gene>
<dbReference type="AlphaFoldDB" id="A0A1V4JMX1"/>
<protein>
    <submittedName>
        <fullName evidence="1">Uncharacterized protein</fullName>
    </submittedName>
</protein>
<evidence type="ECO:0000313" key="2">
    <source>
        <dbReference type="Proteomes" id="UP000190648"/>
    </source>
</evidence>
<organism evidence="1 2">
    <name type="scientific">Patagioenas fasciata monilis</name>
    <dbReference type="NCBI Taxonomy" id="372326"/>
    <lineage>
        <taxon>Eukaryota</taxon>
        <taxon>Metazoa</taxon>
        <taxon>Chordata</taxon>
        <taxon>Craniata</taxon>
        <taxon>Vertebrata</taxon>
        <taxon>Euteleostomi</taxon>
        <taxon>Archelosauria</taxon>
        <taxon>Archosauria</taxon>
        <taxon>Dinosauria</taxon>
        <taxon>Saurischia</taxon>
        <taxon>Theropoda</taxon>
        <taxon>Coelurosauria</taxon>
        <taxon>Aves</taxon>
        <taxon>Neognathae</taxon>
        <taxon>Neoaves</taxon>
        <taxon>Columbimorphae</taxon>
        <taxon>Columbiformes</taxon>
        <taxon>Columbidae</taxon>
        <taxon>Patagioenas</taxon>
    </lineage>
</organism>
<comment type="caution">
    <text evidence="1">The sequence shown here is derived from an EMBL/GenBank/DDBJ whole genome shotgun (WGS) entry which is preliminary data.</text>
</comment>